<dbReference type="PANTHER" id="PTHR43214:SF41">
    <property type="entry name" value="NITRATE_NITRITE RESPONSE REGULATOR PROTEIN NARP"/>
    <property type="match status" value="1"/>
</dbReference>
<protein>
    <submittedName>
        <fullName evidence="7">DNA-binding response regulator, NarL/FixJ family, contains REC and HTH domains</fullName>
    </submittedName>
</protein>
<dbReference type="CDD" id="cd06170">
    <property type="entry name" value="LuxR_C_like"/>
    <property type="match status" value="1"/>
</dbReference>
<dbReference type="PROSITE" id="PS50110">
    <property type="entry name" value="RESPONSE_REGULATORY"/>
    <property type="match status" value="1"/>
</dbReference>
<keyword evidence="3" id="KW-0804">Transcription</keyword>
<evidence type="ECO:0000259" key="6">
    <source>
        <dbReference type="PROSITE" id="PS50110"/>
    </source>
</evidence>
<dbReference type="EMBL" id="LT629753">
    <property type="protein sequence ID" value="SDT65262.1"/>
    <property type="molecule type" value="Genomic_DNA"/>
</dbReference>
<dbReference type="CDD" id="cd00156">
    <property type="entry name" value="REC"/>
    <property type="match status" value="1"/>
</dbReference>
<keyword evidence="2 7" id="KW-0238">DNA-binding</keyword>
<proteinExistence type="predicted"/>
<dbReference type="Pfam" id="PF00072">
    <property type="entry name" value="Response_reg"/>
    <property type="match status" value="1"/>
</dbReference>
<keyword evidence="8" id="KW-1185">Reference proteome</keyword>
<gene>
    <name evidence="7" type="ORF">SAMN04490182_6176</name>
</gene>
<evidence type="ECO:0000256" key="2">
    <source>
        <dbReference type="ARBA" id="ARBA00023125"/>
    </source>
</evidence>
<dbReference type="InterPro" id="IPR016032">
    <property type="entry name" value="Sig_transdc_resp-reg_C-effctor"/>
</dbReference>
<sequence length="297" mass="33262">MYRAANYVYVYEWICSFFLSKGIGQSFGLPGMELRVNKLTSAVKVLVVDDQPVIVEELCEFLESSGYRCVPCESSRQALQRFGEDTDIGLVLLDLHMPDMDGIELVQAMQKVAGRARAFEAIMLTGRADKQDVIKALRAGISDYYQKPINLDELLEGLQRQEAALQERQKELQLGHLNQKLQYLSESINDLYQDLDRVRRSPSAGQAQDDEPVAKEAGPAHIPTIFTQLSPRQLDVARLVGKGQTNYQIACELGITENTVKLYVSQVLRLTHMHNRTQLALALAPNHAAMAQRVTAN</sequence>
<evidence type="ECO:0000256" key="1">
    <source>
        <dbReference type="ARBA" id="ARBA00023015"/>
    </source>
</evidence>
<dbReference type="InterPro" id="IPR000792">
    <property type="entry name" value="Tscrpt_reg_LuxR_C"/>
</dbReference>
<feature type="modified residue" description="4-aspartylphosphate" evidence="4">
    <location>
        <position position="94"/>
    </location>
</feature>
<name>A0ABY0V450_PSECE</name>
<dbReference type="InterPro" id="IPR011006">
    <property type="entry name" value="CheY-like_superfamily"/>
</dbReference>
<dbReference type="InterPro" id="IPR039420">
    <property type="entry name" value="WalR-like"/>
</dbReference>
<dbReference type="Gene3D" id="3.40.50.2300">
    <property type="match status" value="1"/>
</dbReference>
<organism evidence="7 8">
    <name type="scientific">Pseudomonas cedrina</name>
    <dbReference type="NCBI Taxonomy" id="651740"/>
    <lineage>
        <taxon>Bacteria</taxon>
        <taxon>Pseudomonadati</taxon>
        <taxon>Pseudomonadota</taxon>
        <taxon>Gammaproteobacteria</taxon>
        <taxon>Pseudomonadales</taxon>
        <taxon>Pseudomonadaceae</taxon>
        <taxon>Pseudomonas</taxon>
    </lineage>
</organism>
<evidence type="ECO:0000259" key="5">
    <source>
        <dbReference type="PROSITE" id="PS50043"/>
    </source>
</evidence>
<evidence type="ECO:0000313" key="7">
    <source>
        <dbReference type="EMBL" id="SDT65262.1"/>
    </source>
</evidence>
<keyword evidence="4" id="KW-0597">Phosphoprotein</keyword>
<evidence type="ECO:0000313" key="8">
    <source>
        <dbReference type="Proteomes" id="UP000199576"/>
    </source>
</evidence>
<evidence type="ECO:0000256" key="3">
    <source>
        <dbReference type="ARBA" id="ARBA00023163"/>
    </source>
</evidence>
<evidence type="ECO:0000256" key="4">
    <source>
        <dbReference type="PROSITE-ProRule" id="PRU00169"/>
    </source>
</evidence>
<dbReference type="SMART" id="SM00421">
    <property type="entry name" value="HTH_LUXR"/>
    <property type="match status" value="1"/>
</dbReference>
<dbReference type="InterPro" id="IPR036388">
    <property type="entry name" value="WH-like_DNA-bd_sf"/>
</dbReference>
<dbReference type="PRINTS" id="PR00038">
    <property type="entry name" value="HTHLUXR"/>
</dbReference>
<reference evidence="7 8" key="1">
    <citation type="submission" date="2016-10" db="EMBL/GenBank/DDBJ databases">
        <authorList>
            <person name="Varghese N."/>
            <person name="Submissions S."/>
        </authorList>
    </citation>
    <scope>NUCLEOTIDE SEQUENCE [LARGE SCALE GENOMIC DNA]</scope>
    <source>
        <strain evidence="7 8">BS2981</strain>
    </source>
</reference>
<dbReference type="SMART" id="SM00448">
    <property type="entry name" value="REC"/>
    <property type="match status" value="1"/>
</dbReference>
<keyword evidence="1" id="KW-0805">Transcription regulation</keyword>
<accession>A0ABY0V450</accession>
<feature type="domain" description="HTH luxR-type" evidence="5">
    <location>
        <begin position="222"/>
        <end position="287"/>
    </location>
</feature>
<dbReference type="PROSITE" id="PS50043">
    <property type="entry name" value="HTH_LUXR_2"/>
    <property type="match status" value="1"/>
</dbReference>
<dbReference type="InterPro" id="IPR001789">
    <property type="entry name" value="Sig_transdc_resp-reg_receiver"/>
</dbReference>
<dbReference type="Proteomes" id="UP000199576">
    <property type="component" value="Chromosome I"/>
</dbReference>
<dbReference type="Pfam" id="PF00196">
    <property type="entry name" value="GerE"/>
    <property type="match status" value="1"/>
</dbReference>
<dbReference type="Gene3D" id="1.10.10.10">
    <property type="entry name" value="Winged helix-like DNA-binding domain superfamily/Winged helix DNA-binding domain"/>
    <property type="match status" value="1"/>
</dbReference>
<dbReference type="SUPFAM" id="SSF46894">
    <property type="entry name" value="C-terminal effector domain of the bipartite response regulators"/>
    <property type="match status" value="1"/>
</dbReference>
<feature type="domain" description="Response regulatory" evidence="6">
    <location>
        <begin position="44"/>
        <end position="162"/>
    </location>
</feature>
<dbReference type="GO" id="GO:0003677">
    <property type="term" value="F:DNA binding"/>
    <property type="evidence" value="ECO:0007669"/>
    <property type="project" value="UniProtKB-KW"/>
</dbReference>
<dbReference type="PANTHER" id="PTHR43214">
    <property type="entry name" value="TWO-COMPONENT RESPONSE REGULATOR"/>
    <property type="match status" value="1"/>
</dbReference>
<dbReference type="SUPFAM" id="SSF52172">
    <property type="entry name" value="CheY-like"/>
    <property type="match status" value="1"/>
</dbReference>